<feature type="non-terminal residue" evidence="1">
    <location>
        <position position="51"/>
    </location>
</feature>
<dbReference type="Proteomes" id="UP000823775">
    <property type="component" value="Unassembled WGS sequence"/>
</dbReference>
<keyword evidence="2" id="KW-1185">Reference proteome</keyword>
<sequence length="51" mass="5764">GHNALFAAQVHFEVDYSLNFSITISPRETLASSISITKLWIHVDSFEVKDK</sequence>
<protein>
    <submittedName>
        <fullName evidence="1">Uncharacterized protein</fullName>
    </submittedName>
</protein>
<accession>A0ABS8VLW5</accession>
<evidence type="ECO:0000313" key="2">
    <source>
        <dbReference type="Proteomes" id="UP000823775"/>
    </source>
</evidence>
<gene>
    <name evidence="1" type="ORF">HAX54_037679</name>
</gene>
<feature type="non-terminal residue" evidence="1">
    <location>
        <position position="1"/>
    </location>
</feature>
<reference evidence="1 2" key="1">
    <citation type="journal article" date="2021" name="BMC Genomics">
        <title>Datura genome reveals duplications of psychoactive alkaloid biosynthetic genes and high mutation rate following tissue culture.</title>
        <authorList>
            <person name="Rajewski A."/>
            <person name="Carter-House D."/>
            <person name="Stajich J."/>
            <person name="Litt A."/>
        </authorList>
    </citation>
    <scope>NUCLEOTIDE SEQUENCE [LARGE SCALE GENOMIC DNA]</scope>
    <source>
        <strain evidence="1">AR-01</strain>
    </source>
</reference>
<evidence type="ECO:0000313" key="1">
    <source>
        <dbReference type="EMBL" id="MCE0480651.1"/>
    </source>
</evidence>
<name>A0ABS8VLW5_DATST</name>
<comment type="caution">
    <text evidence="1">The sequence shown here is derived from an EMBL/GenBank/DDBJ whole genome shotgun (WGS) entry which is preliminary data.</text>
</comment>
<proteinExistence type="predicted"/>
<organism evidence="1 2">
    <name type="scientific">Datura stramonium</name>
    <name type="common">Jimsonweed</name>
    <name type="synonym">Common thornapple</name>
    <dbReference type="NCBI Taxonomy" id="4076"/>
    <lineage>
        <taxon>Eukaryota</taxon>
        <taxon>Viridiplantae</taxon>
        <taxon>Streptophyta</taxon>
        <taxon>Embryophyta</taxon>
        <taxon>Tracheophyta</taxon>
        <taxon>Spermatophyta</taxon>
        <taxon>Magnoliopsida</taxon>
        <taxon>eudicotyledons</taxon>
        <taxon>Gunneridae</taxon>
        <taxon>Pentapetalae</taxon>
        <taxon>asterids</taxon>
        <taxon>lamiids</taxon>
        <taxon>Solanales</taxon>
        <taxon>Solanaceae</taxon>
        <taxon>Solanoideae</taxon>
        <taxon>Datureae</taxon>
        <taxon>Datura</taxon>
    </lineage>
</organism>
<dbReference type="EMBL" id="JACEIK010005074">
    <property type="protein sequence ID" value="MCE0480651.1"/>
    <property type="molecule type" value="Genomic_DNA"/>
</dbReference>